<feature type="transmembrane region" description="Helical" evidence="2">
    <location>
        <begin position="91"/>
        <end position="110"/>
    </location>
</feature>
<feature type="domain" description="Acyltransferase 3" evidence="3">
    <location>
        <begin position="15"/>
        <end position="341"/>
    </location>
</feature>
<keyword evidence="2" id="KW-1133">Transmembrane helix</keyword>
<evidence type="ECO:0000256" key="1">
    <source>
        <dbReference type="SAM" id="MobiDB-lite"/>
    </source>
</evidence>
<keyword evidence="5" id="KW-1185">Reference proteome</keyword>
<feature type="compositionally biased region" description="Basic and acidic residues" evidence="1">
    <location>
        <begin position="376"/>
        <end position="395"/>
    </location>
</feature>
<dbReference type="Pfam" id="PF01757">
    <property type="entry name" value="Acyl_transf_3"/>
    <property type="match status" value="1"/>
</dbReference>
<evidence type="ECO:0000313" key="4">
    <source>
        <dbReference type="EMBL" id="GAA2038763.1"/>
    </source>
</evidence>
<evidence type="ECO:0000259" key="3">
    <source>
        <dbReference type="Pfam" id="PF01757"/>
    </source>
</evidence>
<accession>A0ABN2UR43</accession>
<keyword evidence="2" id="KW-0472">Membrane</keyword>
<feature type="transmembrane region" description="Helical" evidence="2">
    <location>
        <begin position="142"/>
        <end position="162"/>
    </location>
</feature>
<dbReference type="GO" id="GO:0016746">
    <property type="term" value="F:acyltransferase activity"/>
    <property type="evidence" value="ECO:0007669"/>
    <property type="project" value="UniProtKB-KW"/>
</dbReference>
<keyword evidence="4" id="KW-0012">Acyltransferase</keyword>
<evidence type="ECO:0000313" key="5">
    <source>
        <dbReference type="Proteomes" id="UP001500751"/>
    </source>
</evidence>
<dbReference type="Proteomes" id="UP001500751">
    <property type="component" value="Unassembled WGS sequence"/>
</dbReference>
<sequence length="395" mass="44140">MGPSNSSIAASRLPSLTGLRWLAALMVFAGHIGTEHVFQSPTHNRDWTMAFGEASSGVSFFFVLSGFVLVWSARSGDSPLRFWRRRVAKIYPSHVVMWGVAVLVAMLCWHDAVRPDYAVGNLFLLQPWINVVKFSYSFDKPSWSLGCEAFFYLLFPFLLPLVKRASARVVQLIAIAIPVLMELSTVWATDHMSYLDGAWFTYMFPPVRSLEFLLGMLVAELALRGRWRGPKLGAATVIVVAAYLATRSLGWFPLSMPERWWMAGLAAAYAVLIAAAAQADMAGTRSLWRHPVLVWLGEVSFGFYLVHAFFINGVMRAFGRENTGWSTGVAVAMIPVFLAVSIFLASLLHRYVELPMMRWIGPKRARGKRPAPAAARRREVPVSRGERIPIEDTKI</sequence>
<dbReference type="EMBL" id="BAAAQN010000027">
    <property type="protein sequence ID" value="GAA2038763.1"/>
    <property type="molecule type" value="Genomic_DNA"/>
</dbReference>
<dbReference type="PANTHER" id="PTHR23028:SF53">
    <property type="entry name" value="ACYL_TRANSF_3 DOMAIN-CONTAINING PROTEIN"/>
    <property type="match status" value="1"/>
</dbReference>
<organism evidence="4 5">
    <name type="scientific">Catenulispora yoronensis</name>
    <dbReference type="NCBI Taxonomy" id="450799"/>
    <lineage>
        <taxon>Bacteria</taxon>
        <taxon>Bacillati</taxon>
        <taxon>Actinomycetota</taxon>
        <taxon>Actinomycetes</taxon>
        <taxon>Catenulisporales</taxon>
        <taxon>Catenulisporaceae</taxon>
        <taxon>Catenulispora</taxon>
    </lineage>
</organism>
<keyword evidence="4" id="KW-0808">Transferase</keyword>
<feature type="region of interest" description="Disordered" evidence="1">
    <location>
        <begin position="364"/>
        <end position="395"/>
    </location>
</feature>
<proteinExistence type="predicted"/>
<reference evidence="4 5" key="1">
    <citation type="journal article" date="2019" name="Int. J. Syst. Evol. Microbiol.">
        <title>The Global Catalogue of Microorganisms (GCM) 10K type strain sequencing project: providing services to taxonomists for standard genome sequencing and annotation.</title>
        <authorList>
            <consortium name="The Broad Institute Genomics Platform"/>
            <consortium name="The Broad Institute Genome Sequencing Center for Infectious Disease"/>
            <person name="Wu L."/>
            <person name="Ma J."/>
        </authorList>
    </citation>
    <scope>NUCLEOTIDE SEQUENCE [LARGE SCALE GENOMIC DNA]</scope>
    <source>
        <strain evidence="4 5">JCM 16014</strain>
    </source>
</reference>
<feature type="transmembrane region" description="Helical" evidence="2">
    <location>
        <begin position="323"/>
        <end position="348"/>
    </location>
</feature>
<feature type="transmembrane region" description="Helical" evidence="2">
    <location>
        <begin position="235"/>
        <end position="254"/>
    </location>
</feature>
<protein>
    <submittedName>
        <fullName evidence="4">Acyltransferase</fullName>
    </submittedName>
</protein>
<dbReference type="PANTHER" id="PTHR23028">
    <property type="entry name" value="ACETYLTRANSFERASE"/>
    <property type="match status" value="1"/>
</dbReference>
<comment type="caution">
    <text evidence="4">The sequence shown here is derived from an EMBL/GenBank/DDBJ whole genome shotgun (WGS) entry which is preliminary data.</text>
</comment>
<name>A0ABN2UR43_9ACTN</name>
<feature type="transmembrane region" description="Helical" evidence="2">
    <location>
        <begin position="50"/>
        <end position="71"/>
    </location>
</feature>
<dbReference type="InterPro" id="IPR002656">
    <property type="entry name" value="Acyl_transf_3_dom"/>
</dbReference>
<feature type="transmembrane region" description="Helical" evidence="2">
    <location>
        <begin position="20"/>
        <end position="38"/>
    </location>
</feature>
<evidence type="ECO:0000256" key="2">
    <source>
        <dbReference type="SAM" id="Phobius"/>
    </source>
</evidence>
<gene>
    <name evidence="4" type="ORF">GCM10009839_45520</name>
</gene>
<feature type="transmembrane region" description="Helical" evidence="2">
    <location>
        <begin position="292"/>
        <end position="311"/>
    </location>
</feature>
<feature type="transmembrane region" description="Helical" evidence="2">
    <location>
        <begin position="260"/>
        <end position="280"/>
    </location>
</feature>
<dbReference type="RefSeq" id="WP_344667656.1">
    <property type="nucleotide sequence ID" value="NZ_BAAAQN010000027.1"/>
</dbReference>
<keyword evidence="2" id="KW-0812">Transmembrane</keyword>
<dbReference type="InterPro" id="IPR050879">
    <property type="entry name" value="Acyltransferase_3"/>
</dbReference>
<feature type="transmembrane region" description="Helical" evidence="2">
    <location>
        <begin position="169"/>
        <end position="187"/>
    </location>
</feature>
<feature type="transmembrane region" description="Helical" evidence="2">
    <location>
        <begin position="199"/>
        <end position="223"/>
    </location>
</feature>